<reference evidence="1 2" key="2">
    <citation type="journal article" date="2016" name="Int. J. Syst. Evol. Microbiol.">
        <title>Bacillus gobiensis sp. nov., isolated from a soil sample.</title>
        <authorList>
            <person name="Liu B."/>
            <person name="Liu G.H."/>
            <person name="Cetin S."/>
            <person name="Schumann P."/>
            <person name="Pan Z.Z."/>
            <person name="Chen Q.Q."/>
        </authorList>
    </citation>
    <scope>NUCLEOTIDE SEQUENCE [LARGE SCALE GENOMIC DNA]</scope>
    <source>
        <strain evidence="1 2">FJAT-4402</strain>
    </source>
</reference>
<dbReference type="EMBL" id="CP012600">
    <property type="protein sequence ID" value="ALC82740.1"/>
    <property type="molecule type" value="Genomic_DNA"/>
</dbReference>
<gene>
    <name evidence="1" type="ORF">AM592_14980</name>
</gene>
<dbReference type="OrthoDB" id="2678531at2"/>
<dbReference type="RefSeq" id="WP_053604551.1">
    <property type="nucleotide sequence ID" value="NZ_CP012600.1"/>
</dbReference>
<accession>A0A0M4GAW6</accession>
<dbReference type="PATRIC" id="fig|1441095.3.peg.3307"/>
<evidence type="ECO:0000313" key="1">
    <source>
        <dbReference type="EMBL" id="ALC82740.1"/>
    </source>
</evidence>
<dbReference type="AlphaFoldDB" id="A0A0M4GAW6"/>
<dbReference type="STRING" id="1441095.AM592_14980"/>
<sequence>MYYQMRVAEKSDEQAIIQFLQEANVGHEGVGTQGSKFIILEENNKKIAACLGLEELGDSRGILRSLVVSDKLNQGHIVSLFQSMQLLCDHERIRTLYLVANQQASFEFLDVMGFKKTKNIPQAIHHSEHAAEALKSKGAELMVKEMRDCG</sequence>
<dbReference type="SUPFAM" id="SSF55729">
    <property type="entry name" value="Acyl-CoA N-acyltransferases (Nat)"/>
    <property type="match status" value="1"/>
</dbReference>
<name>A0A0M4GAW6_9BACI</name>
<organism evidence="1 2">
    <name type="scientific">Bacillus gobiensis</name>
    <dbReference type="NCBI Taxonomy" id="1441095"/>
    <lineage>
        <taxon>Bacteria</taxon>
        <taxon>Bacillati</taxon>
        <taxon>Bacillota</taxon>
        <taxon>Bacilli</taxon>
        <taxon>Bacillales</taxon>
        <taxon>Bacillaceae</taxon>
        <taxon>Bacillus</taxon>
    </lineage>
</organism>
<evidence type="ECO:0008006" key="3">
    <source>
        <dbReference type="Google" id="ProtNLM"/>
    </source>
</evidence>
<protein>
    <recommendedName>
        <fullName evidence="3">N-acetyltransferase domain-containing protein</fullName>
    </recommendedName>
</protein>
<reference evidence="2" key="1">
    <citation type="submission" date="2015-08" db="EMBL/GenBank/DDBJ databases">
        <title>Genome sequencing project for genomic taxonomy and phylogenomics of Bacillus-like bacteria.</title>
        <authorList>
            <person name="Liu B."/>
            <person name="Wang J."/>
            <person name="Zhu Y."/>
            <person name="Liu G."/>
            <person name="Chen Q."/>
            <person name="Chen Z."/>
            <person name="Lan J."/>
            <person name="Che J."/>
            <person name="Ge C."/>
            <person name="Shi H."/>
            <person name="Pan Z."/>
            <person name="Liu X."/>
        </authorList>
    </citation>
    <scope>NUCLEOTIDE SEQUENCE [LARGE SCALE GENOMIC DNA]</scope>
    <source>
        <strain evidence="2">FJAT-4402</strain>
    </source>
</reference>
<evidence type="ECO:0000313" key="2">
    <source>
        <dbReference type="Proteomes" id="UP000067625"/>
    </source>
</evidence>
<dbReference type="Proteomes" id="UP000067625">
    <property type="component" value="Chromosome"/>
</dbReference>
<dbReference type="InterPro" id="IPR016181">
    <property type="entry name" value="Acyl_CoA_acyltransferase"/>
</dbReference>
<dbReference type="Gene3D" id="3.40.630.30">
    <property type="match status" value="1"/>
</dbReference>
<proteinExistence type="predicted"/>
<keyword evidence="2" id="KW-1185">Reference proteome</keyword>